<evidence type="ECO:0000313" key="2">
    <source>
        <dbReference type="Proteomes" id="UP000789920"/>
    </source>
</evidence>
<proteinExistence type="predicted"/>
<sequence length="53" mass="5583">NNFDNGSPNQESANTIINNKLASGSHEAEQSTQTQSTQANSNTESDLNTTALS</sequence>
<name>A0ACA9P9W6_9GLOM</name>
<keyword evidence="2" id="KW-1185">Reference proteome</keyword>
<evidence type="ECO:0000313" key="1">
    <source>
        <dbReference type="EMBL" id="CAG8697087.1"/>
    </source>
</evidence>
<feature type="non-terminal residue" evidence="1">
    <location>
        <position position="1"/>
    </location>
</feature>
<reference evidence="1" key="1">
    <citation type="submission" date="2021-06" db="EMBL/GenBank/DDBJ databases">
        <authorList>
            <person name="Kallberg Y."/>
            <person name="Tangrot J."/>
            <person name="Rosling A."/>
        </authorList>
    </citation>
    <scope>NUCLEOTIDE SEQUENCE</scope>
    <source>
        <strain evidence="1">MA461A</strain>
    </source>
</reference>
<dbReference type="Proteomes" id="UP000789920">
    <property type="component" value="Unassembled WGS sequence"/>
</dbReference>
<dbReference type="EMBL" id="CAJVQC010018920">
    <property type="protein sequence ID" value="CAG8697087.1"/>
    <property type="molecule type" value="Genomic_DNA"/>
</dbReference>
<comment type="caution">
    <text evidence="1">The sequence shown here is derived from an EMBL/GenBank/DDBJ whole genome shotgun (WGS) entry which is preliminary data.</text>
</comment>
<organism evidence="1 2">
    <name type="scientific">Racocetra persica</name>
    <dbReference type="NCBI Taxonomy" id="160502"/>
    <lineage>
        <taxon>Eukaryota</taxon>
        <taxon>Fungi</taxon>
        <taxon>Fungi incertae sedis</taxon>
        <taxon>Mucoromycota</taxon>
        <taxon>Glomeromycotina</taxon>
        <taxon>Glomeromycetes</taxon>
        <taxon>Diversisporales</taxon>
        <taxon>Gigasporaceae</taxon>
        <taxon>Racocetra</taxon>
    </lineage>
</organism>
<accession>A0ACA9P9W6</accession>
<gene>
    <name evidence="1" type="ORF">RPERSI_LOCUS9836</name>
</gene>
<protein>
    <submittedName>
        <fullName evidence="1">4513_t:CDS:1</fullName>
    </submittedName>
</protein>